<reference evidence="2 3" key="1">
    <citation type="journal article" date="2018" name="Sci. Rep.">
        <title>Genomic signatures of local adaptation to the degree of environmental predictability in rotifers.</title>
        <authorList>
            <person name="Franch-Gras L."/>
            <person name="Hahn C."/>
            <person name="Garcia-Roger E.M."/>
            <person name="Carmona M.J."/>
            <person name="Serra M."/>
            <person name="Gomez A."/>
        </authorList>
    </citation>
    <scope>NUCLEOTIDE SEQUENCE [LARGE SCALE GENOMIC DNA]</scope>
    <source>
        <strain evidence="2">HYR1</strain>
    </source>
</reference>
<dbReference type="Pfam" id="PF18137">
    <property type="entry name" value="WHD_ORC"/>
    <property type="match status" value="1"/>
</dbReference>
<dbReference type="PANTHER" id="PTHR12748">
    <property type="entry name" value="ORIGIN RECOGNITION COMPLEX SUBUNIT 3"/>
    <property type="match status" value="1"/>
</dbReference>
<feature type="domain" description="Origin recognition complex subunit 3 winged helix C-terminal" evidence="1">
    <location>
        <begin position="382"/>
        <end position="506"/>
    </location>
</feature>
<evidence type="ECO:0000313" key="3">
    <source>
        <dbReference type="Proteomes" id="UP000276133"/>
    </source>
</evidence>
<dbReference type="GO" id="GO:0031261">
    <property type="term" value="C:DNA replication preinitiation complex"/>
    <property type="evidence" value="ECO:0007669"/>
    <property type="project" value="TreeGrafter"/>
</dbReference>
<dbReference type="PANTHER" id="PTHR12748:SF0">
    <property type="entry name" value="ORIGIN RECOGNITION COMPLEX SUBUNIT 3"/>
    <property type="match status" value="1"/>
</dbReference>
<dbReference type="AlphaFoldDB" id="A0A3M7SAG9"/>
<dbReference type="GO" id="GO:0005656">
    <property type="term" value="C:nuclear pre-replicative complex"/>
    <property type="evidence" value="ECO:0007669"/>
    <property type="project" value="TreeGrafter"/>
</dbReference>
<protein>
    <submittedName>
        <fullName evidence="2">Origin recognition complex subunit 3</fullName>
    </submittedName>
</protein>
<organism evidence="2 3">
    <name type="scientific">Brachionus plicatilis</name>
    <name type="common">Marine rotifer</name>
    <name type="synonym">Brachionus muelleri</name>
    <dbReference type="NCBI Taxonomy" id="10195"/>
    <lineage>
        <taxon>Eukaryota</taxon>
        <taxon>Metazoa</taxon>
        <taxon>Spiralia</taxon>
        <taxon>Gnathifera</taxon>
        <taxon>Rotifera</taxon>
        <taxon>Eurotatoria</taxon>
        <taxon>Monogononta</taxon>
        <taxon>Pseudotrocha</taxon>
        <taxon>Ploima</taxon>
        <taxon>Brachionidae</taxon>
        <taxon>Brachionus</taxon>
    </lineage>
</organism>
<dbReference type="STRING" id="10195.A0A3M7SAG9"/>
<dbReference type="InterPro" id="IPR020795">
    <property type="entry name" value="ORC3"/>
</dbReference>
<sequence>MSLIARNSIFELKLDTDKQIENKNILFIDESMLFKISGDIFKFLMEIYNDYNYSISSFIHALKFCFFDHIQKNDLNALFVTNELEDINTFEALIQKLNQNDLNKASIKSICSDLNENCVSICVQQVQKKWHQFNNQFVLLCHMLYEIVKNFPSVQDESSLYTNRSFIQLYNKTKKFSNSEQFMDLKKLLQLSSLNTINDIVSSFINLIKTRCFNHESSFNAEFLNDLHDFYELMEKMKQKFTIQNCDTSFNEDDEVLAASNTDDIYDIDSKVNQLEFMADLSPKSLVSRKSSVRTLKVISENSPSKPKSDVQTKMLNQHQRKAHTAKILNNFKQCMINWLSEQFSYFDNDYSADLPFSDYFCYSNFDRVKKRMFDEQRLNMHECLLNSFGYLKMNGILPENVSESPRKKMKNSRKSASKSPVNVVDLDSAMLPLNIAYKLYLECGHMINLFDWFQAFVDRLDNVGLDELSESRKKQALFFRTITELQFMGFIKPTSRKVDHVIKLTNGSSLLAYE</sequence>
<keyword evidence="3" id="KW-1185">Reference proteome</keyword>
<gene>
    <name evidence="2" type="ORF">BpHYR1_027856</name>
</gene>
<dbReference type="InterPro" id="IPR040855">
    <property type="entry name" value="ORC_WH_C"/>
</dbReference>
<proteinExistence type="predicted"/>
<comment type="caution">
    <text evidence="2">The sequence shown here is derived from an EMBL/GenBank/DDBJ whole genome shotgun (WGS) entry which is preliminary data.</text>
</comment>
<accession>A0A3M7SAG9</accession>
<dbReference type="GO" id="GO:0005664">
    <property type="term" value="C:nuclear origin of replication recognition complex"/>
    <property type="evidence" value="ECO:0007669"/>
    <property type="project" value="InterPro"/>
</dbReference>
<dbReference type="Proteomes" id="UP000276133">
    <property type="component" value="Unassembled WGS sequence"/>
</dbReference>
<dbReference type="GO" id="GO:0006270">
    <property type="term" value="P:DNA replication initiation"/>
    <property type="evidence" value="ECO:0007669"/>
    <property type="project" value="TreeGrafter"/>
</dbReference>
<evidence type="ECO:0000259" key="1">
    <source>
        <dbReference type="Pfam" id="PF18137"/>
    </source>
</evidence>
<name>A0A3M7SAG9_BRAPC</name>
<dbReference type="EMBL" id="REGN01001745">
    <property type="protein sequence ID" value="RNA32794.1"/>
    <property type="molecule type" value="Genomic_DNA"/>
</dbReference>
<dbReference type="CDD" id="cd20704">
    <property type="entry name" value="Orc3"/>
    <property type="match status" value="1"/>
</dbReference>
<evidence type="ECO:0000313" key="2">
    <source>
        <dbReference type="EMBL" id="RNA32794.1"/>
    </source>
</evidence>
<dbReference type="OrthoDB" id="10265211at2759"/>
<dbReference type="GO" id="GO:0003688">
    <property type="term" value="F:DNA replication origin binding"/>
    <property type="evidence" value="ECO:0007669"/>
    <property type="project" value="TreeGrafter"/>
</dbReference>